<dbReference type="EMBL" id="JAJEQR010000041">
    <property type="protein sequence ID" value="MCC2231855.1"/>
    <property type="molecule type" value="Genomic_DNA"/>
</dbReference>
<evidence type="ECO:0000256" key="2">
    <source>
        <dbReference type="ARBA" id="ARBA00022448"/>
    </source>
</evidence>
<dbReference type="AlphaFoldDB" id="A0AAE3ECK6"/>
<evidence type="ECO:0000313" key="10">
    <source>
        <dbReference type="Proteomes" id="UP001198182"/>
    </source>
</evidence>
<evidence type="ECO:0000256" key="7">
    <source>
        <dbReference type="ARBA" id="ARBA00023136"/>
    </source>
</evidence>
<dbReference type="InterPro" id="IPR001901">
    <property type="entry name" value="Translocase_SecE/Sec61-g"/>
</dbReference>
<dbReference type="GO" id="GO:0006605">
    <property type="term" value="P:protein targeting"/>
    <property type="evidence" value="ECO:0007669"/>
    <property type="project" value="InterPro"/>
</dbReference>
<dbReference type="GO" id="GO:0016020">
    <property type="term" value="C:membrane"/>
    <property type="evidence" value="ECO:0007669"/>
    <property type="project" value="UniProtKB-SubCell"/>
</dbReference>
<dbReference type="GO" id="GO:0006886">
    <property type="term" value="P:intracellular protein transport"/>
    <property type="evidence" value="ECO:0007669"/>
    <property type="project" value="InterPro"/>
</dbReference>
<evidence type="ECO:0000256" key="3">
    <source>
        <dbReference type="ARBA" id="ARBA00022692"/>
    </source>
</evidence>
<keyword evidence="7 8" id="KW-0472">Membrane</keyword>
<keyword evidence="4" id="KW-0653">Protein transport</keyword>
<reference evidence="9" key="1">
    <citation type="submission" date="2021-10" db="EMBL/GenBank/DDBJ databases">
        <title>Anaerobic single-cell dispensing facilitates the cultivation of human gut bacteria.</title>
        <authorList>
            <person name="Afrizal A."/>
        </authorList>
    </citation>
    <scope>NUCLEOTIDE SEQUENCE</scope>
    <source>
        <strain evidence="9">CLA-AA-H215</strain>
    </source>
</reference>
<dbReference type="NCBIfam" id="TIGR00964">
    <property type="entry name" value="secE_bact"/>
    <property type="match status" value="1"/>
</dbReference>
<protein>
    <submittedName>
        <fullName evidence="9">Preprotein translocase subunit SecE</fullName>
    </submittedName>
</protein>
<keyword evidence="10" id="KW-1185">Reference proteome</keyword>
<comment type="caution">
    <text evidence="9">The sequence shown here is derived from an EMBL/GenBank/DDBJ whole genome shotgun (WGS) entry which is preliminary data.</text>
</comment>
<evidence type="ECO:0000256" key="8">
    <source>
        <dbReference type="SAM" id="Phobius"/>
    </source>
</evidence>
<sequence>MAENTKDVAEQKKKVSHWKNLKAEFKKIIWPEKNKALKQSAAVICVSVCLGVMIALIDTVVKFCLGFIL</sequence>
<evidence type="ECO:0000256" key="5">
    <source>
        <dbReference type="ARBA" id="ARBA00022989"/>
    </source>
</evidence>
<dbReference type="Gene3D" id="1.20.5.1030">
    <property type="entry name" value="Preprotein translocase secy subunit"/>
    <property type="match status" value="1"/>
</dbReference>
<gene>
    <name evidence="9" type="primary">secE</name>
    <name evidence="9" type="ORF">LKD81_12750</name>
</gene>
<accession>A0AAE3ECK6</accession>
<proteinExistence type="predicted"/>
<dbReference type="RefSeq" id="WP_308454338.1">
    <property type="nucleotide sequence ID" value="NZ_JAJEQR010000041.1"/>
</dbReference>
<dbReference type="Proteomes" id="UP001198182">
    <property type="component" value="Unassembled WGS sequence"/>
</dbReference>
<dbReference type="InterPro" id="IPR005807">
    <property type="entry name" value="SecE_bac"/>
</dbReference>
<keyword evidence="6" id="KW-0811">Translocation</keyword>
<dbReference type="InterPro" id="IPR038379">
    <property type="entry name" value="SecE_sf"/>
</dbReference>
<keyword evidence="5 8" id="KW-1133">Transmembrane helix</keyword>
<dbReference type="GO" id="GO:0009306">
    <property type="term" value="P:protein secretion"/>
    <property type="evidence" value="ECO:0007669"/>
    <property type="project" value="InterPro"/>
</dbReference>
<evidence type="ECO:0000313" key="9">
    <source>
        <dbReference type="EMBL" id="MCC2231855.1"/>
    </source>
</evidence>
<comment type="subcellular location">
    <subcellularLocation>
        <location evidence="1">Membrane</location>
    </subcellularLocation>
</comment>
<keyword evidence="3 8" id="KW-0812">Transmembrane</keyword>
<feature type="transmembrane region" description="Helical" evidence="8">
    <location>
        <begin position="41"/>
        <end position="68"/>
    </location>
</feature>
<keyword evidence="2" id="KW-0813">Transport</keyword>
<name>A0AAE3ECK6_9FIRM</name>
<dbReference type="Pfam" id="PF00584">
    <property type="entry name" value="SecE"/>
    <property type="match status" value="1"/>
</dbReference>
<dbReference type="GO" id="GO:0008320">
    <property type="term" value="F:protein transmembrane transporter activity"/>
    <property type="evidence" value="ECO:0007669"/>
    <property type="project" value="InterPro"/>
</dbReference>
<organism evidence="9 10">
    <name type="scientific">Hominifimenecus microfluidus</name>
    <dbReference type="NCBI Taxonomy" id="2885348"/>
    <lineage>
        <taxon>Bacteria</taxon>
        <taxon>Bacillati</taxon>
        <taxon>Bacillota</taxon>
        <taxon>Clostridia</taxon>
        <taxon>Lachnospirales</taxon>
        <taxon>Lachnospiraceae</taxon>
        <taxon>Hominifimenecus</taxon>
    </lineage>
</organism>
<evidence type="ECO:0000256" key="1">
    <source>
        <dbReference type="ARBA" id="ARBA00004370"/>
    </source>
</evidence>
<evidence type="ECO:0000256" key="6">
    <source>
        <dbReference type="ARBA" id="ARBA00023010"/>
    </source>
</evidence>
<evidence type="ECO:0000256" key="4">
    <source>
        <dbReference type="ARBA" id="ARBA00022927"/>
    </source>
</evidence>